<dbReference type="Pfam" id="PF00072">
    <property type="entry name" value="Response_reg"/>
    <property type="match status" value="1"/>
</dbReference>
<dbReference type="InterPro" id="IPR007492">
    <property type="entry name" value="LytTR_DNA-bd_dom"/>
</dbReference>
<dbReference type="PANTHER" id="PTHR37299:SF1">
    <property type="entry name" value="STAGE 0 SPORULATION PROTEIN A HOMOLOG"/>
    <property type="match status" value="1"/>
</dbReference>
<dbReference type="GO" id="GO:0003677">
    <property type="term" value="F:DNA binding"/>
    <property type="evidence" value="ECO:0007669"/>
    <property type="project" value="InterPro"/>
</dbReference>
<dbReference type="SMART" id="SM00448">
    <property type="entry name" value="REC"/>
    <property type="match status" value="1"/>
</dbReference>
<evidence type="ECO:0000259" key="3">
    <source>
        <dbReference type="PROSITE" id="PS50930"/>
    </source>
</evidence>
<dbReference type="InterPro" id="IPR046947">
    <property type="entry name" value="LytR-like"/>
</dbReference>
<dbReference type="AlphaFoldDB" id="A0A173MLY5"/>
<evidence type="ECO:0000259" key="2">
    <source>
        <dbReference type="PROSITE" id="PS50110"/>
    </source>
</evidence>
<dbReference type="SUPFAM" id="SSF52172">
    <property type="entry name" value="CheY-like"/>
    <property type="match status" value="1"/>
</dbReference>
<evidence type="ECO:0000313" key="4">
    <source>
        <dbReference type="EMBL" id="SIS59536.1"/>
    </source>
</evidence>
<feature type="modified residue" description="4-aspartylphosphate" evidence="1">
    <location>
        <position position="56"/>
    </location>
</feature>
<protein>
    <submittedName>
        <fullName evidence="4">Two component transcriptional regulator, LytTR family</fullName>
    </submittedName>
</protein>
<dbReference type="Proteomes" id="UP000186917">
    <property type="component" value="Unassembled WGS sequence"/>
</dbReference>
<reference evidence="5" key="1">
    <citation type="submission" date="2017-01" db="EMBL/GenBank/DDBJ databases">
        <authorList>
            <person name="Varghese N."/>
            <person name="Submissions S."/>
        </authorList>
    </citation>
    <scope>NUCLEOTIDE SEQUENCE [LARGE SCALE GENOMIC DNA]</scope>
    <source>
        <strain evidence="5">DSM 21054</strain>
    </source>
</reference>
<dbReference type="RefSeq" id="WP_076374661.1">
    <property type="nucleotide sequence ID" value="NZ_AP017422.1"/>
</dbReference>
<feature type="domain" description="Response regulatory" evidence="2">
    <location>
        <begin position="4"/>
        <end position="116"/>
    </location>
</feature>
<dbReference type="Gene3D" id="2.40.50.1020">
    <property type="entry name" value="LytTr DNA-binding domain"/>
    <property type="match status" value="1"/>
</dbReference>
<evidence type="ECO:0000313" key="5">
    <source>
        <dbReference type="Proteomes" id="UP000186917"/>
    </source>
</evidence>
<sequence>MPLRCIAIDDEPLALEVIRDFAERINEMELVAAFEDAVSASEFIRTTGNIDLILIDIQMPAITGIQLIQSLQHKPLFIFTTAYKEFAFEGFEMNAVDYLLKPIAFERFEKAITKAIDMHRLKQQKPSLPEGSLMVYAEYNMVKINYVDIEYIESVQDYIRIHIKNSKPIMTLLPLKKVLEKLPEQLFQRIHRSYIVAVNEIQAILHKKIKLTSGTELPVGESYASFIRSWKQQGQ</sequence>
<dbReference type="PROSITE" id="PS50110">
    <property type="entry name" value="RESPONSE_REGULATORY"/>
    <property type="match status" value="1"/>
</dbReference>
<feature type="domain" description="HTH LytTR-type" evidence="3">
    <location>
        <begin position="140"/>
        <end position="235"/>
    </location>
</feature>
<evidence type="ECO:0000256" key="1">
    <source>
        <dbReference type="PROSITE-ProRule" id="PRU00169"/>
    </source>
</evidence>
<keyword evidence="5" id="KW-1185">Reference proteome</keyword>
<dbReference type="PANTHER" id="PTHR37299">
    <property type="entry name" value="TRANSCRIPTIONAL REGULATOR-RELATED"/>
    <property type="match status" value="1"/>
</dbReference>
<dbReference type="Gene3D" id="3.40.50.2300">
    <property type="match status" value="1"/>
</dbReference>
<dbReference type="EMBL" id="FTOR01000001">
    <property type="protein sequence ID" value="SIS59536.1"/>
    <property type="molecule type" value="Genomic_DNA"/>
</dbReference>
<name>A0A173MLY5_9BACT</name>
<dbReference type="KEGG" id="fln:FLA_4710"/>
<gene>
    <name evidence="4" type="ORF">SAMN05421788_101123</name>
</gene>
<proteinExistence type="predicted"/>
<dbReference type="InterPro" id="IPR011006">
    <property type="entry name" value="CheY-like_superfamily"/>
</dbReference>
<dbReference type="OrthoDB" id="1646880at2"/>
<dbReference type="STRING" id="477680.SAMN05421788_101123"/>
<dbReference type="Pfam" id="PF04397">
    <property type="entry name" value="LytTR"/>
    <property type="match status" value="1"/>
</dbReference>
<dbReference type="PROSITE" id="PS50930">
    <property type="entry name" value="HTH_LYTTR"/>
    <property type="match status" value="1"/>
</dbReference>
<accession>A0A173MLY5</accession>
<dbReference type="SMART" id="SM00850">
    <property type="entry name" value="LytTR"/>
    <property type="match status" value="1"/>
</dbReference>
<dbReference type="GO" id="GO:0000156">
    <property type="term" value="F:phosphorelay response regulator activity"/>
    <property type="evidence" value="ECO:0007669"/>
    <property type="project" value="InterPro"/>
</dbReference>
<dbReference type="InterPro" id="IPR001789">
    <property type="entry name" value="Sig_transdc_resp-reg_receiver"/>
</dbReference>
<keyword evidence="1" id="KW-0597">Phosphoprotein</keyword>
<organism evidence="4 5">
    <name type="scientific">Filimonas lacunae</name>
    <dbReference type="NCBI Taxonomy" id="477680"/>
    <lineage>
        <taxon>Bacteria</taxon>
        <taxon>Pseudomonadati</taxon>
        <taxon>Bacteroidota</taxon>
        <taxon>Chitinophagia</taxon>
        <taxon>Chitinophagales</taxon>
        <taxon>Chitinophagaceae</taxon>
        <taxon>Filimonas</taxon>
    </lineage>
</organism>